<dbReference type="AlphaFoldDB" id="A0A0P4VVE3"/>
<dbReference type="InterPro" id="IPR000413">
    <property type="entry name" value="Integrin_alpha"/>
</dbReference>
<evidence type="ECO:0000256" key="6">
    <source>
        <dbReference type="ARBA" id="ARBA00022889"/>
    </source>
</evidence>
<organism evidence="17">
    <name type="scientific">Scylla olivacea</name>
    <name type="common">Orange mud crab</name>
    <name type="synonym">Cancer olivacea</name>
    <dbReference type="NCBI Taxonomy" id="85551"/>
    <lineage>
        <taxon>Eukaryota</taxon>
        <taxon>Metazoa</taxon>
        <taxon>Ecdysozoa</taxon>
        <taxon>Arthropoda</taxon>
        <taxon>Crustacea</taxon>
        <taxon>Multicrustacea</taxon>
        <taxon>Malacostraca</taxon>
        <taxon>Eumalacostraca</taxon>
        <taxon>Eucarida</taxon>
        <taxon>Decapoda</taxon>
        <taxon>Pleocyemata</taxon>
        <taxon>Brachyura</taxon>
        <taxon>Eubrachyura</taxon>
        <taxon>Portunoidea</taxon>
        <taxon>Portunidae</taxon>
        <taxon>Portuninae</taxon>
        <taxon>Scylla</taxon>
    </lineage>
</organism>
<dbReference type="Pfam" id="PF01839">
    <property type="entry name" value="FG-GAP"/>
    <property type="match status" value="2"/>
</dbReference>
<evidence type="ECO:0000313" key="17">
    <source>
        <dbReference type="EMBL" id="JAI57655.1"/>
    </source>
</evidence>
<dbReference type="PROSITE" id="PS51470">
    <property type="entry name" value="FG_GAP"/>
    <property type="match status" value="4"/>
</dbReference>
<dbReference type="InterPro" id="IPR048286">
    <property type="entry name" value="Integrin_alpha_Ig-like_3"/>
</dbReference>
<evidence type="ECO:0000256" key="11">
    <source>
        <dbReference type="ARBA" id="ARBA00023180"/>
    </source>
</evidence>
<dbReference type="GO" id="GO:0008305">
    <property type="term" value="C:integrin complex"/>
    <property type="evidence" value="ECO:0007669"/>
    <property type="project" value="InterPro"/>
</dbReference>
<evidence type="ECO:0000256" key="5">
    <source>
        <dbReference type="ARBA" id="ARBA00022737"/>
    </source>
</evidence>
<dbReference type="SUPFAM" id="SSF69179">
    <property type="entry name" value="Integrin domains"/>
    <property type="match status" value="3"/>
</dbReference>
<protein>
    <submittedName>
        <fullName evidence="17">Uncharacterized protein</fullName>
    </submittedName>
</protein>
<evidence type="ECO:0000256" key="8">
    <source>
        <dbReference type="ARBA" id="ARBA00023037"/>
    </source>
</evidence>
<dbReference type="SUPFAM" id="SSF69318">
    <property type="entry name" value="Integrin alpha N-terminal domain"/>
    <property type="match status" value="1"/>
</dbReference>
<dbReference type="Gene3D" id="2.60.40.1460">
    <property type="entry name" value="Integrin domains. Chain A, domain 2"/>
    <property type="match status" value="1"/>
</dbReference>
<evidence type="ECO:0000259" key="15">
    <source>
        <dbReference type="Pfam" id="PF20805"/>
    </source>
</evidence>
<evidence type="ECO:0000256" key="10">
    <source>
        <dbReference type="ARBA" id="ARBA00023170"/>
    </source>
</evidence>
<feature type="chain" id="PRO_5005963033" evidence="13">
    <location>
        <begin position="24"/>
        <end position="1068"/>
    </location>
</feature>
<keyword evidence="10 13" id="KW-0675">Receptor</keyword>
<dbReference type="GO" id="GO:0007157">
    <property type="term" value="P:heterophilic cell-cell adhesion via plasma membrane cell adhesion molecules"/>
    <property type="evidence" value="ECO:0007669"/>
    <property type="project" value="UniProtKB-ARBA"/>
</dbReference>
<dbReference type="PRINTS" id="PR01185">
    <property type="entry name" value="INTEGRINA"/>
</dbReference>
<feature type="domain" description="Integrin alpha third immunoglobulin-like" evidence="16">
    <location>
        <begin position="786"/>
        <end position="959"/>
    </location>
</feature>
<evidence type="ECO:0000256" key="13">
    <source>
        <dbReference type="RuleBase" id="RU003762"/>
    </source>
</evidence>
<evidence type="ECO:0000256" key="12">
    <source>
        <dbReference type="PROSITE-ProRule" id="PRU00803"/>
    </source>
</evidence>
<dbReference type="Pfam" id="PF08441">
    <property type="entry name" value="Integrin_A_Ig_1"/>
    <property type="match status" value="1"/>
</dbReference>
<dbReference type="Gene3D" id="2.130.10.130">
    <property type="entry name" value="Integrin alpha, N-terminal"/>
    <property type="match status" value="1"/>
</dbReference>
<dbReference type="GO" id="GO:0009897">
    <property type="term" value="C:external side of plasma membrane"/>
    <property type="evidence" value="ECO:0007669"/>
    <property type="project" value="TreeGrafter"/>
</dbReference>
<dbReference type="InterPro" id="IPR018184">
    <property type="entry name" value="Integrin_alpha_C_CS"/>
</dbReference>
<dbReference type="InterPro" id="IPR048285">
    <property type="entry name" value="Integrin_alpha_Ig-like_2"/>
</dbReference>
<accession>A0A0P4VVE3</accession>
<keyword evidence="8 13" id="KW-0401">Integrin</keyword>
<feature type="signal peptide" evidence="13">
    <location>
        <begin position="1"/>
        <end position="23"/>
    </location>
</feature>
<dbReference type="Pfam" id="PF20806">
    <property type="entry name" value="Integrin_A_Ig_3"/>
    <property type="match status" value="1"/>
</dbReference>
<keyword evidence="9 13" id="KW-0472">Membrane</keyword>
<comment type="similarity">
    <text evidence="2 13">Belongs to the integrin alpha chain family.</text>
</comment>
<sequence>MALVGRELAVLAGLLWAASLTVCFNLEPRTRLTYSYPYAATQGREPYFGFAVALQINQVNDTNWLMVGAPRANSSIYKNHQQITEPGALFKCNLNGQKCDEFIVDDSGNTEIPNQQHEFSYHDMKNFGWLGGSLDSQPNFREDRQVTGVCAPRWKNQIYRYQRYMNGACYWIDNSKPNAKFNKKLPLVNHEKQTTTINDKTFYFYGHGQAGMSIHFPDDQTKFIVGAPGVFNWHGTVILYQDSNWNNPEGIARRKRYTWWITKRDFQHDTVPNPSYFTRIRDCDLFGYAVTSGKFLSERQILYAGGAPRGADSYGKVLVFDFTRFDNNDLTVMKEMQGEQLGEYFGSALTAADINGDGLSDLVVGSPMYSLPNIADVGTFRTYLSNNGRGLHIQSTPYYGNKVYLARFGTSLVSPGDLNMDGYKDIIAGAPWEGNGAVYVFLGSATGLKQQYSQRLAPEDFNPVLRGFGVSLSRGNDIDKNGYPDLAIGSFLSGHVVVMKTRPVAMLSGHLTSSPANVAWEGITTLNLTTCLQYSGHRIPSSSSIQVTLILDHDSPAPRAVFNSKKYILTFNLTVAANSAQLTCRSEQVTVKEDKIDPDQPIVMKMDYDLVKNPRLELIKQPVTNPGEIHSNITRVGILKGCVEEVCRVDLTFDAKLDLEQGNKLVVGQRTKPVLQVQVFSSGEPAYLPTMVVKVDLPLTLLLPTSHDCKFFDDDLRTSLECQLSNPLKKGGPDTVEVSVDASQLTDRSTSPGIQVDVAGEGHELKPEDNQLFINLQLVAQADMVLHGDSKEEQVFYTHVDKNHINATINPRFTHSYVVFKRGPTPIGEVDLNIDIPVNTSDGHKLVKLYPPKTTFKEQPFQCKLSSGSFDIDISDNGNVDDGIISDDGEMGGSSNAEPHIKELTVNVENEGDETQYFNCSSSLVRCARLSCRIYNWPQGTNSAKISFNMEVDLQVMARYINMKGGAIFASKASANIQSLNSLLDFVGEKVAQDTVVTYIQPDTLRAKGIPWWVILLAVLGGLLLLGLLAYGMYKSGFFKREKMEEMKAQQANVVPSNSYGTSNPGYQ</sequence>
<dbReference type="Gene3D" id="2.60.40.1510">
    <property type="entry name" value="ntegrin, alpha v. Chain A, domain 3"/>
    <property type="match status" value="1"/>
</dbReference>
<evidence type="ECO:0000256" key="4">
    <source>
        <dbReference type="ARBA" id="ARBA00022729"/>
    </source>
</evidence>
<evidence type="ECO:0000259" key="14">
    <source>
        <dbReference type="Pfam" id="PF08441"/>
    </source>
</evidence>
<evidence type="ECO:0000256" key="9">
    <source>
        <dbReference type="ARBA" id="ARBA00023136"/>
    </source>
</evidence>
<keyword evidence="5" id="KW-0677">Repeat</keyword>
<feature type="repeat" description="FG-GAP" evidence="12">
    <location>
        <begin position="394"/>
        <end position="450"/>
    </location>
</feature>
<evidence type="ECO:0000256" key="3">
    <source>
        <dbReference type="ARBA" id="ARBA00022692"/>
    </source>
</evidence>
<keyword evidence="7 13" id="KW-1133">Transmembrane helix</keyword>
<name>A0A0P4VVE3_SCYOL</name>
<dbReference type="GO" id="GO:0007160">
    <property type="term" value="P:cell-matrix adhesion"/>
    <property type="evidence" value="ECO:0007669"/>
    <property type="project" value="TreeGrafter"/>
</dbReference>
<keyword evidence="11" id="KW-0325">Glycoprotein</keyword>
<proteinExistence type="inferred from homology"/>
<dbReference type="InterPro" id="IPR013519">
    <property type="entry name" value="Int_alpha_beta-p"/>
</dbReference>
<dbReference type="EMBL" id="GDRN01105887">
    <property type="protein sequence ID" value="JAI57655.1"/>
    <property type="molecule type" value="Transcribed_RNA"/>
</dbReference>
<dbReference type="Pfam" id="PF20805">
    <property type="entry name" value="Integrin_A_Ig_2"/>
    <property type="match status" value="1"/>
</dbReference>
<feature type="domain" description="Integrin alpha second immunoglobulin-like" evidence="15">
    <location>
        <begin position="644"/>
        <end position="774"/>
    </location>
</feature>
<feature type="repeat" description="FG-GAP" evidence="12">
    <location>
        <begin position="331"/>
        <end position="392"/>
    </location>
</feature>
<dbReference type="SMART" id="SM00191">
    <property type="entry name" value="Int_alpha"/>
    <property type="match status" value="6"/>
</dbReference>
<keyword evidence="6 13" id="KW-0130">Cell adhesion</keyword>
<evidence type="ECO:0000256" key="7">
    <source>
        <dbReference type="ARBA" id="ARBA00022989"/>
    </source>
</evidence>
<feature type="repeat" description="FG-GAP" evidence="12">
    <location>
        <begin position="454"/>
        <end position="516"/>
    </location>
</feature>
<dbReference type="GO" id="GO:0005178">
    <property type="term" value="F:integrin binding"/>
    <property type="evidence" value="ECO:0007669"/>
    <property type="project" value="TreeGrafter"/>
</dbReference>
<evidence type="ECO:0000256" key="2">
    <source>
        <dbReference type="ARBA" id="ARBA00008054"/>
    </source>
</evidence>
<dbReference type="Gene3D" id="1.20.5.930">
    <property type="entry name" value="Bicelle-embedded integrin alpha(iib) transmembrane segment"/>
    <property type="match status" value="1"/>
</dbReference>
<evidence type="ECO:0000256" key="1">
    <source>
        <dbReference type="ARBA" id="ARBA00004479"/>
    </source>
</evidence>
<feature type="transmembrane region" description="Helical" evidence="13">
    <location>
        <begin position="1010"/>
        <end position="1034"/>
    </location>
</feature>
<comment type="subcellular location">
    <subcellularLocation>
        <location evidence="1 13">Membrane</location>
        <topology evidence="1 13">Single-pass type I membrane protein</topology>
    </subcellularLocation>
</comment>
<evidence type="ECO:0000259" key="16">
    <source>
        <dbReference type="Pfam" id="PF20806"/>
    </source>
</evidence>
<dbReference type="Gene3D" id="2.60.40.1530">
    <property type="entry name" value="ntegrin, alpha v. Chain A, domain 4"/>
    <property type="match status" value="1"/>
</dbReference>
<dbReference type="PROSITE" id="PS00242">
    <property type="entry name" value="INTEGRIN_ALPHA"/>
    <property type="match status" value="1"/>
</dbReference>
<dbReference type="PANTHER" id="PTHR23220">
    <property type="entry name" value="INTEGRIN ALPHA"/>
    <property type="match status" value="1"/>
</dbReference>
<dbReference type="GO" id="GO:0048513">
    <property type="term" value="P:animal organ development"/>
    <property type="evidence" value="ECO:0007669"/>
    <property type="project" value="UniProtKB-ARBA"/>
</dbReference>
<dbReference type="GO" id="GO:0007229">
    <property type="term" value="P:integrin-mediated signaling pathway"/>
    <property type="evidence" value="ECO:0007669"/>
    <property type="project" value="UniProtKB-KW"/>
</dbReference>
<dbReference type="InterPro" id="IPR028994">
    <property type="entry name" value="Integrin_alpha_N"/>
</dbReference>
<dbReference type="InterPro" id="IPR013649">
    <property type="entry name" value="Integrin_alpha_Ig-like_1"/>
</dbReference>
<keyword evidence="3 13" id="KW-0812">Transmembrane</keyword>
<feature type="domain" description="Integrin alpha first immunoglubulin-like" evidence="14">
    <location>
        <begin position="526"/>
        <end position="619"/>
    </location>
</feature>
<feature type="repeat" description="FG-GAP" evidence="12">
    <location>
        <begin position="196"/>
        <end position="249"/>
    </location>
</feature>
<keyword evidence="4 13" id="KW-0732">Signal</keyword>
<dbReference type="PANTHER" id="PTHR23220:SF83">
    <property type="entry name" value="INTEGRIN ALPHA-PS3-RELATED"/>
    <property type="match status" value="1"/>
</dbReference>
<dbReference type="GO" id="GO:0033627">
    <property type="term" value="P:cell adhesion mediated by integrin"/>
    <property type="evidence" value="ECO:0007669"/>
    <property type="project" value="TreeGrafter"/>
</dbReference>
<dbReference type="InterPro" id="IPR032695">
    <property type="entry name" value="Integrin_dom_sf"/>
</dbReference>
<reference evidence="17" key="1">
    <citation type="submission" date="2015-09" db="EMBL/GenBank/DDBJ databases">
        <title>Scylla olivacea transcriptome.</title>
        <authorList>
            <person name="Ikhwanuddin M."/>
        </authorList>
    </citation>
    <scope>NUCLEOTIDE SEQUENCE</scope>
</reference>
<dbReference type="InterPro" id="IPR013517">
    <property type="entry name" value="FG-GAP"/>
</dbReference>